<sequence length="367" mass="38765">MKIASAALQLKSTHFSEQRHEITESLRSWRGPRQTRGSDEGAASAASAAPANDPVKLSAQGRAASTQSSSALEDALDASENDPNLRLIRQLLVFLTGREPRVFDARDLSRGTTTSTPDAASDGSPTATTAASGSSSGSGNAPANGGGGVAYDRTETYSEIEQTQLSASGIVRTADGKEIAFSLSLSMSRSYQESSTTSLRMGDTRRTQDPLVVNFDGNAAQLSSQRFAFDLNADGESESINFVAPGSGFLALDRNADGRINNGSELFGGTTGNGFGELAKLDSDHNGWIDENDVAYEQLRVWSRDDNGDRLSTLREAGVGAISLAQISTPFALKDANNELLGQIRSSSVFLREDGKAGTIQQIDLTV</sequence>
<protein>
    <recommendedName>
        <fullName evidence="4">VCBS repeat-containing protein</fullName>
    </recommendedName>
</protein>
<feature type="region of interest" description="Disordered" evidence="1">
    <location>
        <begin position="15"/>
        <end position="78"/>
    </location>
</feature>
<feature type="compositionally biased region" description="Low complexity" evidence="1">
    <location>
        <begin position="42"/>
        <end position="51"/>
    </location>
</feature>
<dbReference type="RefSeq" id="WP_153117249.1">
    <property type="nucleotide sequence ID" value="NZ_JACIGE010000009.1"/>
</dbReference>
<dbReference type="OrthoDB" id="9773411at2"/>
<accession>A0A840G708</accession>
<feature type="region of interest" description="Disordered" evidence="1">
    <location>
        <begin position="105"/>
        <end position="150"/>
    </location>
</feature>
<name>A0A840G708_RHOTE</name>
<dbReference type="Proteomes" id="UP000587070">
    <property type="component" value="Unassembled WGS sequence"/>
</dbReference>
<gene>
    <name evidence="2" type="ORF">GGD90_002534</name>
</gene>
<dbReference type="PANTHER" id="PTHR39431:SF1">
    <property type="entry name" value="FRPA_C-RELATED PROTEIN"/>
    <property type="match status" value="1"/>
</dbReference>
<reference evidence="2 3" key="1">
    <citation type="submission" date="2020-08" db="EMBL/GenBank/DDBJ databases">
        <title>Genome sequencing of Purple Non-Sulfur Bacteria from various extreme environments.</title>
        <authorList>
            <person name="Mayer M."/>
        </authorList>
    </citation>
    <scope>NUCLEOTIDE SEQUENCE [LARGE SCALE GENOMIC DNA]</scope>
    <source>
        <strain evidence="2 3">2761</strain>
    </source>
</reference>
<evidence type="ECO:0000256" key="1">
    <source>
        <dbReference type="SAM" id="MobiDB-lite"/>
    </source>
</evidence>
<dbReference type="EMBL" id="JACIGE010000009">
    <property type="protein sequence ID" value="MBB4248143.1"/>
    <property type="molecule type" value="Genomic_DNA"/>
</dbReference>
<comment type="caution">
    <text evidence="2">The sequence shown here is derived from an EMBL/GenBank/DDBJ whole genome shotgun (WGS) entry which is preliminary data.</text>
</comment>
<organism evidence="2 3">
    <name type="scientific">Rhodocyclus tenuis</name>
    <name type="common">Rhodospirillum tenue</name>
    <dbReference type="NCBI Taxonomy" id="1066"/>
    <lineage>
        <taxon>Bacteria</taxon>
        <taxon>Pseudomonadati</taxon>
        <taxon>Pseudomonadota</taxon>
        <taxon>Betaproteobacteria</taxon>
        <taxon>Rhodocyclales</taxon>
        <taxon>Rhodocyclaceae</taxon>
        <taxon>Rhodocyclus</taxon>
    </lineage>
</organism>
<feature type="compositionally biased region" description="Basic and acidic residues" evidence="1">
    <location>
        <begin position="15"/>
        <end position="24"/>
    </location>
</feature>
<feature type="compositionally biased region" description="Low complexity" evidence="1">
    <location>
        <begin position="118"/>
        <end position="143"/>
    </location>
</feature>
<keyword evidence="3" id="KW-1185">Reference proteome</keyword>
<dbReference type="PANTHER" id="PTHR39431">
    <property type="entry name" value="FRPA/C-RELATED PROTEIN"/>
    <property type="match status" value="1"/>
</dbReference>
<proteinExistence type="predicted"/>
<evidence type="ECO:0000313" key="2">
    <source>
        <dbReference type="EMBL" id="MBB4248143.1"/>
    </source>
</evidence>
<evidence type="ECO:0008006" key="4">
    <source>
        <dbReference type="Google" id="ProtNLM"/>
    </source>
</evidence>
<evidence type="ECO:0000313" key="3">
    <source>
        <dbReference type="Proteomes" id="UP000587070"/>
    </source>
</evidence>
<dbReference type="AlphaFoldDB" id="A0A840G708"/>